<dbReference type="GeneID" id="85195079"/>
<reference evidence="2 3" key="1">
    <citation type="submission" date="2023-07" db="EMBL/GenBank/DDBJ databases">
        <title>Closed genoem sequence of Methanomicrococcus sp. Hf6.</title>
        <authorList>
            <person name="Poehlein A."/>
            <person name="Protasov E."/>
            <person name="Platt K."/>
            <person name="Reeh H."/>
            <person name="Daniel R."/>
            <person name="Brune A."/>
        </authorList>
    </citation>
    <scope>NUCLEOTIDE SEQUENCE [LARGE SCALE GENOMIC DNA]</scope>
    <source>
        <strain evidence="2 3">Hf6</strain>
    </source>
</reference>
<keyword evidence="1" id="KW-1133">Transmembrane helix</keyword>
<dbReference type="Proteomes" id="UP001302978">
    <property type="component" value="Chromosome"/>
</dbReference>
<sequence>MNSKNSRFESFQPVWFQFICVWTASVTYPMIIIAGFWIVASQFLSNIMHLSIGTIRNDPLFTFFVIIFSSLFYLILFKAAMDAAGRITAKKPMDETDE</sequence>
<evidence type="ECO:0000256" key="1">
    <source>
        <dbReference type="SAM" id="Phobius"/>
    </source>
</evidence>
<gene>
    <name evidence="2" type="ORF">MmiHf6_05790</name>
</gene>
<organism evidence="2 3">
    <name type="scientific">Methanimicrococcus hongohii</name>
    <dbReference type="NCBI Taxonomy" id="3028295"/>
    <lineage>
        <taxon>Archaea</taxon>
        <taxon>Methanobacteriati</taxon>
        <taxon>Methanobacteriota</taxon>
        <taxon>Stenosarchaea group</taxon>
        <taxon>Methanomicrobia</taxon>
        <taxon>Methanosarcinales</taxon>
        <taxon>Methanosarcinaceae</taxon>
        <taxon>Methanimicrococcus</taxon>
    </lineage>
</organism>
<proteinExistence type="predicted"/>
<protein>
    <submittedName>
        <fullName evidence="2">Uncharacterized protein</fullName>
    </submittedName>
</protein>
<dbReference type="RefSeq" id="WP_316558286.1">
    <property type="nucleotide sequence ID" value="NZ_CP131059.1"/>
</dbReference>
<dbReference type="KEGG" id="mehf:MmiHf6_05790"/>
<dbReference type="AlphaFoldDB" id="A0AA96UZ00"/>
<dbReference type="EMBL" id="CP131059">
    <property type="protein sequence ID" value="WNY23274.1"/>
    <property type="molecule type" value="Genomic_DNA"/>
</dbReference>
<feature type="transmembrane region" description="Helical" evidence="1">
    <location>
        <begin position="14"/>
        <end position="40"/>
    </location>
</feature>
<keyword evidence="1" id="KW-0812">Transmembrane</keyword>
<feature type="transmembrane region" description="Helical" evidence="1">
    <location>
        <begin position="60"/>
        <end position="81"/>
    </location>
</feature>
<evidence type="ECO:0000313" key="3">
    <source>
        <dbReference type="Proteomes" id="UP001302978"/>
    </source>
</evidence>
<accession>A0AA96UZ00</accession>
<keyword evidence="1" id="KW-0472">Membrane</keyword>
<keyword evidence="3" id="KW-1185">Reference proteome</keyword>
<name>A0AA96UZ00_9EURY</name>
<evidence type="ECO:0000313" key="2">
    <source>
        <dbReference type="EMBL" id="WNY23274.1"/>
    </source>
</evidence>